<evidence type="ECO:0000313" key="2">
    <source>
        <dbReference type="Proteomes" id="UP000242164"/>
    </source>
</evidence>
<organism evidence="1 2">
    <name type="scientific">Bacillus cytotoxicus</name>
    <dbReference type="NCBI Taxonomy" id="580165"/>
    <lineage>
        <taxon>Bacteria</taxon>
        <taxon>Bacillati</taxon>
        <taxon>Bacillota</taxon>
        <taxon>Bacilli</taxon>
        <taxon>Bacillales</taxon>
        <taxon>Bacillaceae</taxon>
        <taxon>Bacillus</taxon>
        <taxon>Bacillus cereus group</taxon>
    </lineage>
</organism>
<proteinExistence type="predicted"/>
<evidence type="ECO:0000313" key="1">
    <source>
        <dbReference type="EMBL" id="SCL97356.1"/>
    </source>
</evidence>
<sequence>MERNTKMRCL</sequence>
<gene>
    <name evidence="1" type="ORF">BCB44BAC_02865</name>
</gene>
<protein>
    <submittedName>
        <fullName evidence="1">Uncharacterized protein</fullName>
    </submittedName>
</protein>
<reference evidence="1 2" key="1">
    <citation type="submission" date="2016-08" db="EMBL/GenBank/DDBJ databases">
        <authorList>
            <person name="Loux V."/>
            <person name="Rue O."/>
        </authorList>
    </citation>
    <scope>NUCLEOTIDE SEQUENCE [LARGE SCALE GENOMIC DNA]</scope>
    <source>
        <strain evidence="1 2">AFSSA_08CEB44bac</strain>
    </source>
</reference>
<dbReference type="Proteomes" id="UP000242164">
    <property type="component" value="Unassembled WGS sequence"/>
</dbReference>
<name>A0AAX2CJI0_9BACI</name>
<dbReference type="EMBL" id="FMIK01000037">
    <property type="protein sequence ID" value="SCL97356.1"/>
    <property type="molecule type" value="Genomic_DNA"/>
</dbReference>
<comment type="caution">
    <text evidence="1">The sequence shown here is derived from an EMBL/GenBank/DDBJ whole genome shotgun (WGS) entry which is preliminary data.</text>
</comment>
<accession>A0AAX2CJI0</accession>